<protein>
    <submittedName>
        <fullName evidence="1">Eukaryotic peptide chain release factor subunit 1-1</fullName>
    </submittedName>
</protein>
<evidence type="ECO:0000313" key="1">
    <source>
        <dbReference type="EMBL" id="JAE18672.1"/>
    </source>
</evidence>
<reference evidence="1" key="1">
    <citation type="submission" date="2014-09" db="EMBL/GenBank/DDBJ databases">
        <authorList>
            <person name="Magalhaes I.L.F."/>
            <person name="Oliveira U."/>
            <person name="Santos F.R."/>
            <person name="Vidigal T.H.D.A."/>
            <person name="Brescovit A.D."/>
            <person name="Santos A.J."/>
        </authorList>
    </citation>
    <scope>NUCLEOTIDE SEQUENCE</scope>
    <source>
        <tissue evidence="1">Shoot tissue taken approximately 20 cm above the soil surface</tissue>
    </source>
</reference>
<dbReference type="AlphaFoldDB" id="A0A0A9G2E9"/>
<proteinExistence type="predicted"/>
<accession>A0A0A9G2E9</accession>
<name>A0A0A9G2E9_ARUDO</name>
<reference evidence="1" key="2">
    <citation type="journal article" date="2015" name="Data Brief">
        <title>Shoot transcriptome of the giant reed, Arundo donax.</title>
        <authorList>
            <person name="Barrero R.A."/>
            <person name="Guerrero F.D."/>
            <person name="Moolhuijzen P."/>
            <person name="Goolsby J.A."/>
            <person name="Tidwell J."/>
            <person name="Bellgard S.E."/>
            <person name="Bellgard M.I."/>
        </authorList>
    </citation>
    <scope>NUCLEOTIDE SEQUENCE</scope>
    <source>
        <tissue evidence="1">Shoot tissue taken approximately 20 cm above the soil surface</tissue>
    </source>
</reference>
<organism evidence="1">
    <name type="scientific">Arundo donax</name>
    <name type="common">Giant reed</name>
    <name type="synonym">Donax arundinaceus</name>
    <dbReference type="NCBI Taxonomy" id="35708"/>
    <lineage>
        <taxon>Eukaryota</taxon>
        <taxon>Viridiplantae</taxon>
        <taxon>Streptophyta</taxon>
        <taxon>Embryophyta</taxon>
        <taxon>Tracheophyta</taxon>
        <taxon>Spermatophyta</taxon>
        <taxon>Magnoliopsida</taxon>
        <taxon>Liliopsida</taxon>
        <taxon>Poales</taxon>
        <taxon>Poaceae</taxon>
        <taxon>PACMAD clade</taxon>
        <taxon>Arundinoideae</taxon>
        <taxon>Arundineae</taxon>
        <taxon>Arundo</taxon>
    </lineage>
</organism>
<sequence>MTFFHPKPSKTQSRLTSSSMLLWEINSEFVKHLTSIATQCAKKSSITIHNNEAKLVIRFQELLQSFSMELVVTKVQGCVDRLEGLKINSNFLFLAIFCNDCSSVENQTIWGNLVIQLQPLLS</sequence>
<dbReference type="EMBL" id="GBRH01179224">
    <property type="protein sequence ID" value="JAE18672.1"/>
    <property type="molecule type" value="Transcribed_RNA"/>
</dbReference>